<keyword evidence="4 10" id="KW-1133">Transmembrane helix</keyword>
<dbReference type="PANTHER" id="PTHR31651">
    <property type="match status" value="1"/>
</dbReference>
<dbReference type="Proteomes" id="UP001141806">
    <property type="component" value="Unassembled WGS sequence"/>
</dbReference>
<dbReference type="Pfam" id="PF03547">
    <property type="entry name" value="Mem_trans"/>
    <property type="match status" value="1"/>
</dbReference>
<feature type="transmembrane region" description="Helical" evidence="10">
    <location>
        <begin position="246"/>
        <end position="268"/>
    </location>
</feature>
<evidence type="ECO:0000313" key="11">
    <source>
        <dbReference type="EMBL" id="KAJ4965418.1"/>
    </source>
</evidence>
<dbReference type="PANTHER" id="PTHR31651:SF33">
    <property type="entry name" value="PROTEIN PIN-LIKES 1"/>
    <property type="match status" value="1"/>
</dbReference>
<feature type="transmembrane region" description="Helical" evidence="10">
    <location>
        <begin position="147"/>
        <end position="165"/>
    </location>
</feature>
<evidence type="ECO:0000256" key="9">
    <source>
        <dbReference type="SAM" id="MobiDB-lite"/>
    </source>
</evidence>
<evidence type="ECO:0000256" key="3">
    <source>
        <dbReference type="ARBA" id="ARBA00022692"/>
    </source>
</evidence>
<feature type="transmembrane region" description="Helical" evidence="10">
    <location>
        <begin position="288"/>
        <end position="309"/>
    </location>
</feature>
<keyword evidence="5 10" id="KW-0472">Membrane</keyword>
<protein>
    <submittedName>
        <fullName evidence="11">Uncharacterized protein</fullName>
    </submittedName>
</protein>
<accession>A0A9Q0K7P6</accession>
<evidence type="ECO:0000256" key="2">
    <source>
        <dbReference type="ARBA" id="ARBA00022448"/>
    </source>
</evidence>
<dbReference type="GO" id="GO:0005789">
    <property type="term" value="C:endoplasmic reticulum membrane"/>
    <property type="evidence" value="ECO:0007669"/>
    <property type="project" value="UniProtKB-SubCell"/>
</dbReference>
<evidence type="ECO:0000256" key="1">
    <source>
        <dbReference type="ARBA" id="ARBA00004477"/>
    </source>
</evidence>
<feature type="region of interest" description="Disordered" evidence="9">
    <location>
        <begin position="175"/>
        <end position="194"/>
    </location>
</feature>
<comment type="function">
    <text evidence="7">Involved in cellular auxin homeostasis by regulating auxin metabolism. Regulates intracellular auxin accumulation at the endoplasmic reticulum and thus auxin availability for nuclear auxin signaling.</text>
</comment>
<evidence type="ECO:0000313" key="12">
    <source>
        <dbReference type="Proteomes" id="UP001141806"/>
    </source>
</evidence>
<keyword evidence="12" id="KW-1185">Reference proteome</keyword>
<keyword evidence="2" id="KW-0813">Transport</keyword>
<feature type="transmembrane region" description="Helical" evidence="10">
    <location>
        <begin position="106"/>
        <end position="127"/>
    </location>
</feature>
<evidence type="ECO:0000256" key="6">
    <source>
        <dbReference type="ARBA" id="ARBA00023294"/>
    </source>
</evidence>
<feature type="transmembrane region" description="Helical" evidence="10">
    <location>
        <begin position="391"/>
        <end position="412"/>
    </location>
</feature>
<proteinExistence type="inferred from homology"/>
<evidence type="ECO:0000256" key="10">
    <source>
        <dbReference type="SAM" id="Phobius"/>
    </source>
</evidence>
<dbReference type="GO" id="GO:0009734">
    <property type="term" value="P:auxin-activated signaling pathway"/>
    <property type="evidence" value="ECO:0007669"/>
    <property type="project" value="UniProtKB-KW"/>
</dbReference>
<feature type="transmembrane region" description="Helical" evidence="10">
    <location>
        <begin position="6"/>
        <end position="30"/>
    </location>
</feature>
<organism evidence="11 12">
    <name type="scientific">Protea cynaroides</name>
    <dbReference type="NCBI Taxonomy" id="273540"/>
    <lineage>
        <taxon>Eukaryota</taxon>
        <taxon>Viridiplantae</taxon>
        <taxon>Streptophyta</taxon>
        <taxon>Embryophyta</taxon>
        <taxon>Tracheophyta</taxon>
        <taxon>Spermatophyta</taxon>
        <taxon>Magnoliopsida</taxon>
        <taxon>Proteales</taxon>
        <taxon>Proteaceae</taxon>
        <taxon>Protea</taxon>
    </lineage>
</organism>
<evidence type="ECO:0000256" key="8">
    <source>
        <dbReference type="ARBA" id="ARBA00025752"/>
    </source>
</evidence>
<dbReference type="OrthoDB" id="191139at2759"/>
<evidence type="ECO:0000256" key="4">
    <source>
        <dbReference type="ARBA" id="ARBA00022989"/>
    </source>
</evidence>
<dbReference type="InterPro" id="IPR045033">
    <property type="entry name" value="PILS1/3/4/5/7"/>
</dbReference>
<keyword evidence="3 10" id="KW-0812">Transmembrane</keyword>
<feature type="transmembrane region" description="Helical" evidence="10">
    <location>
        <begin position="321"/>
        <end position="343"/>
    </location>
</feature>
<name>A0A9Q0K7P6_9MAGN</name>
<dbReference type="EMBL" id="JAMYWD010000007">
    <property type="protein sequence ID" value="KAJ4965418.1"/>
    <property type="molecule type" value="Genomic_DNA"/>
</dbReference>
<sequence>MGLLDLFVVASNPVLKFLLVTVLGSFLALDRINILGEDARKHLNKIVFFIFSPALVASNLAKTITYESMLKLWFMPLNILIIFLIGSALGWILIRITSPPAHLRGLILGSCAGGNMGSLLVIIIPAVCREKGSPFGDPDVCSTYGMSYASLSMATASVYLWLYVYNIVRISSSKSTEGTDESTSNSSEEPSKILNGSCTEPLLSNSLPVSENHADHFALPYTSFEARPQVPVSVKYKYLKMISENINLKTLFAPSTTAAIVAFFVGVVPPIRRLMIGESAPLRVIEESVYLVGYGAIPSTTLVMGGNLLRGLRGSDIRASLIVGIIVVRYVALPLLGIFIIKGALHVGLLHADPLYMFVLLLQFAVPPAMNIGTITQLFGAGERECSVILLWAYGLASISLTLWSAFFLWFVA</sequence>
<gene>
    <name evidence="11" type="ORF">NE237_017267</name>
</gene>
<dbReference type="InterPro" id="IPR004776">
    <property type="entry name" value="Mem_transp_PIN-like"/>
</dbReference>
<comment type="similarity">
    <text evidence="8">Belongs to the auxin efflux carrier (TC 2.A.69.2) family.</text>
</comment>
<dbReference type="AlphaFoldDB" id="A0A9Q0K7P6"/>
<dbReference type="GO" id="GO:0080162">
    <property type="term" value="P:endoplasmic reticulum to cytosol auxin transport"/>
    <property type="evidence" value="ECO:0007669"/>
    <property type="project" value="InterPro"/>
</dbReference>
<evidence type="ECO:0000256" key="7">
    <source>
        <dbReference type="ARBA" id="ARBA00025100"/>
    </source>
</evidence>
<reference evidence="11" key="1">
    <citation type="journal article" date="2023" name="Plant J.">
        <title>The genome of the king protea, Protea cynaroides.</title>
        <authorList>
            <person name="Chang J."/>
            <person name="Duong T.A."/>
            <person name="Schoeman C."/>
            <person name="Ma X."/>
            <person name="Roodt D."/>
            <person name="Barker N."/>
            <person name="Li Z."/>
            <person name="Van de Peer Y."/>
            <person name="Mizrachi E."/>
        </authorList>
    </citation>
    <scope>NUCLEOTIDE SEQUENCE</scope>
    <source>
        <tissue evidence="11">Young leaves</tissue>
    </source>
</reference>
<evidence type="ECO:0000256" key="5">
    <source>
        <dbReference type="ARBA" id="ARBA00023136"/>
    </source>
</evidence>
<comment type="subcellular location">
    <subcellularLocation>
        <location evidence="1">Endoplasmic reticulum membrane</location>
        <topology evidence="1">Multi-pass membrane protein</topology>
    </subcellularLocation>
</comment>
<feature type="transmembrane region" description="Helical" evidence="10">
    <location>
        <begin position="355"/>
        <end position="379"/>
    </location>
</feature>
<feature type="transmembrane region" description="Helical" evidence="10">
    <location>
        <begin position="73"/>
        <end position="94"/>
    </location>
</feature>
<comment type="caution">
    <text evidence="11">The sequence shown here is derived from an EMBL/GenBank/DDBJ whole genome shotgun (WGS) entry which is preliminary data.</text>
</comment>
<keyword evidence="6" id="KW-0927">Auxin signaling pathway</keyword>